<feature type="transmembrane region" description="Helical" evidence="6">
    <location>
        <begin position="284"/>
        <end position="302"/>
    </location>
</feature>
<dbReference type="PANTHER" id="PTHR33529:SF8">
    <property type="entry name" value="PERMEASE, YJGP_YJGQ FAMILY"/>
    <property type="match status" value="1"/>
</dbReference>
<keyword evidence="3 6" id="KW-0812">Transmembrane</keyword>
<dbReference type="OrthoDB" id="9807977at2"/>
<evidence type="ECO:0000313" key="7">
    <source>
        <dbReference type="EMBL" id="AEE51386.1"/>
    </source>
</evidence>
<evidence type="ECO:0000256" key="3">
    <source>
        <dbReference type="ARBA" id="ARBA00022692"/>
    </source>
</evidence>
<evidence type="ECO:0000256" key="5">
    <source>
        <dbReference type="ARBA" id="ARBA00023136"/>
    </source>
</evidence>
<evidence type="ECO:0000256" key="2">
    <source>
        <dbReference type="ARBA" id="ARBA00022475"/>
    </source>
</evidence>
<dbReference type="Proteomes" id="UP000008461">
    <property type="component" value="Chromosome"/>
</dbReference>
<reference key="2">
    <citation type="submission" date="2011-04" db="EMBL/GenBank/DDBJ databases">
        <title>Complete sequence of chromosome of Haliscomenobacter hydrossis DSM 1100.</title>
        <authorList>
            <consortium name="US DOE Joint Genome Institute (JGI-PGF)"/>
            <person name="Lucas S."/>
            <person name="Han J."/>
            <person name="Lapidus A."/>
            <person name="Bruce D."/>
            <person name="Goodwin L."/>
            <person name="Pitluck S."/>
            <person name="Peters L."/>
            <person name="Kyrpides N."/>
            <person name="Mavromatis K."/>
            <person name="Ivanova N."/>
            <person name="Ovchinnikova G."/>
            <person name="Pagani I."/>
            <person name="Daligault H."/>
            <person name="Detter J.C."/>
            <person name="Han C."/>
            <person name="Land M."/>
            <person name="Hauser L."/>
            <person name="Markowitz V."/>
            <person name="Cheng J.-F."/>
            <person name="Hugenholtz P."/>
            <person name="Woyke T."/>
            <person name="Wu D."/>
            <person name="Verbarg S."/>
            <person name="Frueling A."/>
            <person name="Brambilla E."/>
            <person name="Klenk H.-P."/>
            <person name="Eisen J.A."/>
        </authorList>
    </citation>
    <scope>NUCLEOTIDE SEQUENCE</scope>
    <source>
        <strain>DSM 1100</strain>
    </source>
</reference>
<keyword evidence="4 6" id="KW-1133">Transmembrane helix</keyword>
<comment type="subcellular location">
    <subcellularLocation>
        <location evidence="1">Cell membrane</location>
        <topology evidence="1">Multi-pass membrane protein</topology>
    </subcellularLocation>
</comment>
<keyword evidence="5 6" id="KW-0472">Membrane</keyword>
<evidence type="ECO:0000313" key="8">
    <source>
        <dbReference type="Proteomes" id="UP000008461"/>
    </source>
</evidence>
<feature type="transmembrane region" description="Helical" evidence="6">
    <location>
        <begin position="61"/>
        <end position="87"/>
    </location>
</feature>
<feature type="transmembrane region" description="Helical" evidence="6">
    <location>
        <begin position="309"/>
        <end position="327"/>
    </location>
</feature>
<keyword evidence="2" id="KW-1003">Cell membrane</keyword>
<dbReference type="Pfam" id="PF03739">
    <property type="entry name" value="LptF_LptG"/>
    <property type="match status" value="1"/>
</dbReference>
<feature type="transmembrane region" description="Helical" evidence="6">
    <location>
        <begin position="339"/>
        <end position="360"/>
    </location>
</feature>
<reference evidence="7 8" key="1">
    <citation type="journal article" date="2011" name="Stand. Genomic Sci.">
        <title>Complete genome sequence of Haliscomenobacter hydrossis type strain (O).</title>
        <authorList>
            <consortium name="US DOE Joint Genome Institute (JGI-PGF)"/>
            <person name="Daligault H."/>
            <person name="Lapidus A."/>
            <person name="Zeytun A."/>
            <person name="Nolan M."/>
            <person name="Lucas S."/>
            <person name="Del Rio T.G."/>
            <person name="Tice H."/>
            <person name="Cheng J.F."/>
            <person name="Tapia R."/>
            <person name="Han C."/>
            <person name="Goodwin L."/>
            <person name="Pitluck S."/>
            <person name="Liolios K."/>
            <person name="Pagani I."/>
            <person name="Ivanova N."/>
            <person name="Huntemann M."/>
            <person name="Mavromatis K."/>
            <person name="Mikhailova N."/>
            <person name="Pati A."/>
            <person name="Chen A."/>
            <person name="Palaniappan K."/>
            <person name="Land M."/>
            <person name="Hauser L."/>
            <person name="Brambilla E.M."/>
            <person name="Rohde M."/>
            <person name="Verbarg S."/>
            <person name="Goker M."/>
            <person name="Bristow J."/>
            <person name="Eisen J.A."/>
            <person name="Markowitz V."/>
            <person name="Hugenholtz P."/>
            <person name="Kyrpides N.C."/>
            <person name="Klenk H.P."/>
            <person name="Woyke T."/>
        </authorList>
    </citation>
    <scope>NUCLEOTIDE SEQUENCE [LARGE SCALE GENOMIC DNA]</scope>
    <source>
        <strain evidence="8">ATCC 27775 / DSM 1100 / LMG 10767 / O</strain>
    </source>
</reference>
<dbReference type="GO" id="GO:0043190">
    <property type="term" value="C:ATP-binding cassette (ABC) transporter complex"/>
    <property type="evidence" value="ECO:0007669"/>
    <property type="project" value="TreeGrafter"/>
</dbReference>
<gene>
    <name evidence="7" type="ordered locus">Halhy_3531</name>
</gene>
<dbReference type="STRING" id="760192.Halhy_3531"/>
<dbReference type="KEGG" id="hhy:Halhy_3531"/>
<dbReference type="GO" id="GO:0015920">
    <property type="term" value="P:lipopolysaccharide transport"/>
    <property type="evidence" value="ECO:0007669"/>
    <property type="project" value="TreeGrafter"/>
</dbReference>
<dbReference type="RefSeq" id="WP_013765926.1">
    <property type="nucleotide sequence ID" value="NC_015510.1"/>
</dbReference>
<dbReference type="InterPro" id="IPR005495">
    <property type="entry name" value="LptG/LptF_permease"/>
</dbReference>
<keyword evidence="8" id="KW-1185">Reference proteome</keyword>
<dbReference type="HOGENOM" id="CLU_028799_3_1_10"/>
<feature type="transmembrane region" description="Helical" evidence="6">
    <location>
        <begin position="12"/>
        <end position="34"/>
    </location>
</feature>
<evidence type="ECO:0000256" key="6">
    <source>
        <dbReference type="SAM" id="Phobius"/>
    </source>
</evidence>
<dbReference type="eggNOG" id="COG0795">
    <property type="taxonomic scope" value="Bacteria"/>
</dbReference>
<name>F4KXM5_HALH1</name>
<dbReference type="PANTHER" id="PTHR33529">
    <property type="entry name" value="SLR0882 PROTEIN-RELATED"/>
    <property type="match status" value="1"/>
</dbReference>
<dbReference type="AlphaFoldDB" id="F4KXM5"/>
<proteinExistence type="predicted"/>
<dbReference type="EMBL" id="CP002691">
    <property type="protein sequence ID" value="AEE51386.1"/>
    <property type="molecule type" value="Genomic_DNA"/>
</dbReference>
<protein>
    <submittedName>
        <fullName evidence="7">Permease YjgP/YjgQ family protein</fullName>
    </submittedName>
</protein>
<organism evidence="7 8">
    <name type="scientific">Haliscomenobacter hydrossis (strain ATCC 27775 / DSM 1100 / LMG 10767 / O)</name>
    <dbReference type="NCBI Taxonomy" id="760192"/>
    <lineage>
        <taxon>Bacteria</taxon>
        <taxon>Pseudomonadati</taxon>
        <taxon>Bacteroidota</taxon>
        <taxon>Saprospiria</taxon>
        <taxon>Saprospirales</taxon>
        <taxon>Haliscomenobacteraceae</taxon>
        <taxon>Haliscomenobacter</taxon>
    </lineage>
</organism>
<feature type="transmembrane region" description="Helical" evidence="6">
    <location>
        <begin position="108"/>
        <end position="127"/>
    </location>
</feature>
<evidence type="ECO:0000256" key="4">
    <source>
        <dbReference type="ARBA" id="ARBA00022989"/>
    </source>
</evidence>
<sequence length="365" mass="42605">MNNYVKILDWYIIKKFLSTFFFTVLIFLMIAVILDFSEKVEKFIEEPITTREIVLQYYPSFMLWIGGQLWSVCTLIAVIFFTSRMAYSSEIMSIFNAGVSFNRLMRSYFFGAAFLTLLYLLCTHYIMPVGEKYRQDIVHKYIDKSDDKGKTTNIHLFVAPNTKVFIGFYRKDDSTARDFRIEHFKNQQLVSYTKADRAEYLPETRKWRLWDYSSHSFNGLKEDLKMHLAESKDTTLSLYPEDFVDYSSQQSMMTTPRLMKYIRQQNERGASNTRKYLFELYRRTADPVTIFILTFIGMAIASRKVRGGFGFHLALGIGVGAIFVFLSKFTNVFALGQTIPVWLGAWLPNLVFAFVALRLIQTAQK</sequence>
<evidence type="ECO:0000256" key="1">
    <source>
        <dbReference type="ARBA" id="ARBA00004651"/>
    </source>
</evidence>
<accession>F4KXM5</accession>